<dbReference type="PROSITE" id="PS00571">
    <property type="entry name" value="AMIDASES"/>
    <property type="match status" value="1"/>
</dbReference>
<proteinExistence type="inferred from homology"/>
<accession>A0A9J6RLX5</accession>
<evidence type="ECO:0000313" key="3">
    <source>
        <dbReference type="EMBL" id="MCZ0865515.1"/>
    </source>
</evidence>
<dbReference type="RefSeq" id="WP_258331661.1">
    <property type="nucleotide sequence ID" value="NZ_JAPTGG010000007.1"/>
</dbReference>
<comment type="caution">
    <text evidence="3">The sequence shown here is derived from an EMBL/GenBank/DDBJ whole genome shotgun (WGS) entry which is preliminary data.</text>
</comment>
<organism evidence="3 4">
    <name type="scientific">Dasania phycosphaerae</name>
    <dbReference type="NCBI Taxonomy" id="2950436"/>
    <lineage>
        <taxon>Bacteria</taxon>
        <taxon>Pseudomonadati</taxon>
        <taxon>Pseudomonadota</taxon>
        <taxon>Gammaproteobacteria</taxon>
        <taxon>Cellvibrionales</taxon>
        <taxon>Spongiibacteraceae</taxon>
        <taxon>Dasania</taxon>
    </lineage>
</organism>
<name>A0A9J6RLX5_9GAMM</name>
<dbReference type="EMBL" id="JAPTGG010000007">
    <property type="protein sequence ID" value="MCZ0865515.1"/>
    <property type="molecule type" value="Genomic_DNA"/>
</dbReference>
<dbReference type="InterPro" id="IPR000120">
    <property type="entry name" value="Amidase"/>
</dbReference>
<dbReference type="InterPro" id="IPR036928">
    <property type="entry name" value="AS_sf"/>
</dbReference>
<evidence type="ECO:0000256" key="1">
    <source>
        <dbReference type="ARBA" id="ARBA00009199"/>
    </source>
</evidence>
<dbReference type="PANTHER" id="PTHR11895:SF7">
    <property type="entry name" value="GLUTAMYL-TRNA(GLN) AMIDOTRANSFERASE SUBUNIT A, MITOCHONDRIAL"/>
    <property type="match status" value="1"/>
</dbReference>
<dbReference type="Pfam" id="PF01425">
    <property type="entry name" value="Amidase"/>
    <property type="match status" value="1"/>
</dbReference>
<reference evidence="3 4" key="1">
    <citation type="submission" date="2022-12" db="EMBL/GenBank/DDBJ databases">
        <title>Dasania phycosphaerae sp. nov., isolated from particulate material of the south coast of Korea.</title>
        <authorList>
            <person name="Jiang Y."/>
        </authorList>
    </citation>
    <scope>NUCLEOTIDE SEQUENCE [LARGE SCALE GENOMIC DNA]</scope>
    <source>
        <strain evidence="3 4">GY-19</strain>
    </source>
</reference>
<feature type="domain" description="Amidase" evidence="2">
    <location>
        <begin position="26"/>
        <end position="452"/>
    </location>
</feature>
<dbReference type="InterPro" id="IPR020556">
    <property type="entry name" value="Amidase_CS"/>
</dbReference>
<dbReference type="GO" id="GO:0003824">
    <property type="term" value="F:catalytic activity"/>
    <property type="evidence" value="ECO:0007669"/>
    <property type="project" value="InterPro"/>
</dbReference>
<gene>
    <name evidence="3" type="ORF">O0V09_09905</name>
</gene>
<dbReference type="SUPFAM" id="SSF75304">
    <property type="entry name" value="Amidase signature (AS) enzymes"/>
    <property type="match status" value="1"/>
</dbReference>
<protein>
    <submittedName>
        <fullName evidence="3">Amidase</fullName>
    </submittedName>
</protein>
<comment type="similarity">
    <text evidence="1">Belongs to the amidase family.</text>
</comment>
<dbReference type="InterPro" id="IPR023631">
    <property type="entry name" value="Amidase_dom"/>
</dbReference>
<keyword evidence="4" id="KW-1185">Reference proteome</keyword>
<evidence type="ECO:0000313" key="4">
    <source>
        <dbReference type="Proteomes" id="UP001069090"/>
    </source>
</evidence>
<dbReference type="Proteomes" id="UP001069090">
    <property type="component" value="Unassembled WGS sequence"/>
</dbReference>
<dbReference type="AlphaFoldDB" id="A0A9J6RLX5"/>
<dbReference type="Gene3D" id="3.90.1300.10">
    <property type="entry name" value="Amidase signature (AS) domain"/>
    <property type="match status" value="1"/>
</dbReference>
<dbReference type="PANTHER" id="PTHR11895">
    <property type="entry name" value="TRANSAMIDASE"/>
    <property type="match status" value="1"/>
</dbReference>
<sequence>MSNELCYLSAVEAIQLFSSGELSPVELLQAQIERAQQVEPEVNALVYTFYDEAMDMAKAAEKAYQNGTARPLEGITLAVKDELAHKGKPNSHGSLLLKDHVSDSNAPMMQRLLDAGAIPHARTATPEFCMHSCTMSKLWGVTRNPWNLAYSPGGSSGGSGAALASGTTTIATGSDIAGSIRIPASQNGIVGYKPPFGRVPQSPPWSFDTYCHEGPMARTVADTILFQNQINGPHPSDIASLSPKLILPNSYDNIAGMRIAYSLDFEHREVDNDIRENTLMALQKFRDLGAIVEEVSIGWTKRCRQTYLTHLYFYAMGILKKSLTDAVQYEQLTSYVRFLLEQSNGVSIPDIIDAKQHEGEMYQQFTQATADYDLFICPTMATASFAADWDFSTTPLEINGKKIEPMFVTEMLTYYFNILSRCPVLNMPAGKDRNNVPTGIQIVGKAYDEHTVFRAASAYEAINKPFFATCDYPKL</sequence>
<evidence type="ECO:0000259" key="2">
    <source>
        <dbReference type="Pfam" id="PF01425"/>
    </source>
</evidence>